<dbReference type="GO" id="GO:0090529">
    <property type="term" value="P:cell septum assembly"/>
    <property type="evidence" value="ECO:0007669"/>
    <property type="project" value="InterPro"/>
</dbReference>
<dbReference type="Gene3D" id="3.40.50.11690">
    <property type="entry name" value="Cell division protein FtsQ/DivIB"/>
    <property type="match status" value="1"/>
</dbReference>
<evidence type="ECO:0000256" key="3">
    <source>
        <dbReference type="ARBA" id="ARBA00022519"/>
    </source>
</evidence>
<dbReference type="InterPro" id="IPR045335">
    <property type="entry name" value="FtsQ_C_sf"/>
</dbReference>
<dbReference type="Pfam" id="PF03799">
    <property type="entry name" value="FtsQ_DivIB_C"/>
    <property type="match status" value="1"/>
</dbReference>
<evidence type="ECO:0000259" key="11">
    <source>
        <dbReference type="PROSITE" id="PS51779"/>
    </source>
</evidence>
<evidence type="ECO:0000256" key="9">
    <source>
        <dbReference type="SAM" id="MobiDB-lite"/>
    </source>
</evidence>
<dbReference type="PROSITE" id="PS51779">
    <property type="entry name" value="POTRA"/>
    <property type="match status" value="1"/>
</dbReference>
<feature type="region of interest" description="Disordered" evidence="9">
    <location>
        <begin position="1"/>
        <end position="32"/>
    </location>
</feature>
<evidence type="ECO:0000256" key="4">
    <source>
        <dbReference type="ARBA" id="ARBA00022618"/>
    </source>
</evidence>
<comment type="subcellular location">
    <subcellularLocation>
        <location evidence="1">Membrane</location>
    </subcellularLocation>
</comment>
<accession>A0A3P3ZMD3</accession>
<keyword evidence="8" id="KW-0131">Cell cycle</keyword>
<feature type="transmembrane region" description="Helical" evidence="10">
    <location>
        <begin position="53"/>
        <end position="74"/>
    </location>
</feature>
<dbReference type="PANTHER" id="PTHR35851">
    <property type="entry name" value="CELL DIVISION PROTEIN FTSQ"/>
    <property type="match status" value="1"/>
</dbReference>
<sequence length="279" mass="31160">MAVSGISWDKNSGTKRELRNSGRQGSSQRHSTLETPGFLGRVRSWVGAHWRGWVAVCLLLFFIAGVKVGLHWVIHRPFFQIQHTVIRGNLHQVDPALVTKAAQRVQGDFFTVDLGAAAAELKTIPWVRVVHLHRIWPNALEVQVEEQIPAAYWGDEGLLNIFGEPFVADYLGELPHLSGPREAGPEMLQALNRFNRDLEPLGRSVAGLVLSERGAWTLTLDDGSHWLLGREPDAARWQRFLKAWPELHQNGVIPAGGTVDLRYANGFTVRGPRPVSKED</sequence>
<dbReference type="GO" id="GO:0016020">
    <property type="term" value="C:membrane"/>
    <property type="evidence" value="ECO:0007669"/>
    <property type="project" value="UniProtKB-SubCell"/>
</dbReference>
<evidence type="ECO:0000256" key="6">
    <source>
        <dbReference type="ARBA" id="ARBA00022989"/>
    </source>
</evidence>
<dbReference type="InterPro" id="IPR026579">
    <property type="entry name" value="FtsQ"/>
</dbReference>
<proteinExistence type="inferred from homology"/>
<organism evidence="12">
    <name type="scientific">mine drainage metagenome</name>
    <dbReference type="NCBI Taxonomy" id="410659"/>
    <lineage>
        <taxon>unclassified sequences</taxon>
        <taxon>metagenomes</taxon>
        <taxon>ecological metagenomes</taxon>
    </lineage>
</organism>
<dbReference type="AlphaFoldDB" id="A0A3P3ZMD3"/>
<gene>
    <name evidence="12" type="primary">ftsQ</name>
    <name evidence="12" type="ORF">CARN8_170002</name>
</gene>
<evidence type="ECO:0000256" key="5">
    <source>
        <dbReference type="ARBA" id="ARBA00022692"/>
    </source>
</evidence>
<dbReference type="InterPro" id="IPR013685">
    <property type="entry name" value="POTRA_FtsQ_type"/>
</dbReference>
<evidence type="ECO:0000256" key="1">
    <source>
        <dbReference type="ARBA" id="ARBA00004370"/>
    </source>
</evidence>
<dbReference type="EMBL" id="UOYP01000079">
    <property type="protein sequence ID" value="VAY87158.1"/>
    <property type="molecule type" value="Genomic_DNA"/>
</dbReference>
<evidence type="ECO:0000256" key="7">
    <source>
        <dbReference type="ARBA" id="ARBA00023136"/>
    </source>
</evidence>
<keyword evidence="3" id="KW-0997">Cell inner membrane</keyword>
<keyword evidence="4 12" id="KW-0132">Cell division</keyword>
<protein>
    <submittedName>
        <fullName evidence="12">Cell division protein FtsQ</fullName>
    </submittedName>
</protein>
<dbReference type="Pfam" id="PF08478">
    <property type="entry name" value="POTRA_1"/>
    <property type="match status" value="1"/>
</dbReference>
<dbReference type="HAMAP" id="MF_00911">
    <property type="entry name" value="FtsQ_subfam"/>
    <property type="match status" value="1"/>
</dbReference>
<feature type="compositionally biased region" description="Polar residues" evidence="9">
    <location>
        <begin position="21"/>
        <end position="32"/>
    </location>
</feature>
<name>A0A3P3ZMD3_9ZZZZ</name>
<evidence type="ECO:0000256" key="10">
    <source>
        <dbReference type="SAM" id="Phobius"/>
    </source>
</evidence>
<keyword evidence="5 10" id="KW-0812">Transmembrane</keyword>
<feature type="domain" description="POTRA" evidence="11">
    <location>
        <begin position="79"/>
        <end position="147"/>
    </location>
</feature>
<dbReference type="Gene3D" id="3.10.20.310">
    <property type="entry name" value="membrane protein fhac"/>
    <property type="match status" value="1"/>
</dbReference>
<keyword evidence="2" id="KW-1003">Cell membrane</keyword>
<reference evidence="12" key="1">
    <citation type="submission" date="2018-10" db="EMBL/GenBank/DDBJ databases">
        <authorList>
            <person name="Plewniak F."/>
        </authorList>
    </citation>
    <scope>NUCLEOTIDE SEQUENCE</scope>
</reference>
<dbReference type="InterPro" id="IPR034746">
    <property type="entry name" value="POTRA"/>
</dbReference>
<dbReference type="InterPro" id="IPR005548">
    <property type="entry name" value="Cell_div_FtsQ/DivIB_C"/>
</dbReference>
<evidence type="ECO:0000313" key="12">
    <source>
        <dbReference type="EMBL" id="VAY87158.1"/>
    </source>
</evidence>
<keyword evidence="6 10" id="KW-1133">Transmembrane helix</keyword>
<evidence type="ECO:0000256" key="2">
    <source>
        <dbReference type="ARBA" id="ARBA00022475"/>
    </source>
</evidence>
<dbReference type="PANTHER" id="PTHR35851:SF1">
    <property type="entry name" value="CELL DIVISION PROTEIN FTSQ"/>
    <property type="match status" value="1"/>
</dbReference>
<evidence type="ECO:0000256" key="8">
    <source>
        <dbReference type="ARBA" id="ARBA00023306"/>
    </source>
</evidence>
<keyword evidence="7 10" id="KW-0472">Membrane</keyword>